<dbReference type="EMBL" id="JAAIUW010000006">
    <property type="protein sequence ID" value="KAF7828625.1"/>
    <property type="molecule type" value="Genomic_DNA"/>
</dbReference>
<reference evidence="1" key="1">
    <citation type="submission" date="2020-09" db="EMBL/GenBank/DDBJ databases">
        <title>Genome-Enabled Discovery of Anthraquinone Biosynthesis in Senna tora.</title>
        <authorList>
            <person name="Kang S.-H."/>
            <person name="Pandey R.P."/>
            <person name="Lee C.-M."/>
            <person name="Sim J.-S."/>
            <person name="Jeong J.-T."/>
            <person name="Choi B.-S."/>
            <person name="Jung M."/>
            <person name="Ginzburg D."/>
            <person name="Zhao K."/>
            <person name="Won S.Y."/>
            <person name="Oh T.-J."/>
            <person name="Yu Y."/>
            <person name="Kim N.-H."/>
            <person name="Lee O.R."/>
            <person name="Lee T.-H."/>
            <person name="Bashyal P."/>
            <person name="Kim T.-S."/>
            <person name="Lee W.-H."/>
            <person name="Kawkins C."/>
            <person name="Kim C.-K."/>
            <person name="Kim J.S."/>
            <person name="Ahn B.O."/>
            <person name="Rhee S.Y."/>
            <person name="Sohng J.K."/>
        </authorList>
    </citation>
    <scope>NUCLEOTIDE SEQUENCE</scope>
    <source>
        <tissue evidence="1">Leaf</tissue>
    </source>
</reference>
<name>A0A834TYT6_9FABA</name>
<organism evidence="1 2">
    <name type="scientific">Senna tora</name>
    <dbReference type="NCBI Taxonomy" id="362788"/>
    <lineage>
        <taxon>Eukaryota</taxon>
        <taxon>Viridiplantae</taxon>
        <taxon>Streptophyta</taxon>
        <taxon>Embryophyta</taxon>
        <taxon>Tracheophyta</taxon>
        <taxon>Spermatophyta</taxon>
        <taxon>Magnoliopsida</taxon>
        <taxon>eudicotyledons</taxon>
        <taxon>Gunneridae</taxon>
        <taxon>Pentapetalae</taxon>
        <taxon>rosids</taxon>
        <taxon>fabids</taxon>
        <taxon>Fabales</taxon>
        <taxon>Fabaceae</taxon>
        <taxon>Caesalpinioideae</taxon>
        <taxon>Cassia clade</taxon>
        <taxon>Senna</taxon>
    </lineage>
</organism>
<proteinExistence type="predicted"/>
<protein>
    <submittedName>
        <fullName evidence="1">Uncharacterized protein</fullName>
    </submittedName>
</protein>
<comment type="caution">
    <text evidence="1">The sequence shown here is derived from an EMBL/GenBank/DDBJ whole genome shotgun (WGS) entry which is preliminary data.</text>
</comment>
<sequence length="42" mass="5094">MTRLPTSETMTKRRLSCEAIVGKRKRKRMAVQCDTWRKERRV</sequence>
<dbReference type="AlphaFoldDB" id="A0A834TYT6"/>
<evidence type="ECO:0000313" key="1">
    <source>
        <dbReference type="EMBL" id="KAF7828625.1"/>
    </source>
</evidence>
<evidence type="ECO:0000313" key="2">
    <source>
        <dbReference type="Proteomes" id="UP000634136"/>
    </source>
</evidence>
<dbReference type="Proteomes" id="UP000634136">
    <property type="component" value="Unassembled WGS sequence"/>
</dbReference>
<keyword evidence="2" id="KW-1185">Reference proteome</keyword>
<accession>A0A834TYT6</accession>
<gene>
    <name evidence="1" type="ORF">G2W53_019789</name>
</gene>